<dbReference type="SMART" id="SM00960">
    <property type="entry name" value="Robl_LC7"/>
    <property type="match status" value="1"/>
</dbReference>
<proteinExistence type="inferred from homology"/>
<dbReference type="Proteomes" id="UP001652628">
    <property type="component" value="Chromosome 2R"/>
</dbReference>
<dbReference type="SUPFAM" id="SSF103196">
    <property type="entry name" value="Roadblock/LC7 domain"/>
    <property type="match status" value="1"/>
</dbReference>
<evidence type="ECO:0000259" key="2">
    <source>
        <dbReference type="SMART" id="SM00960"/>
    </source>
</evidence>
<evidence type="ECO:0000313" key="3">
    <source>
        <dbReference type="Proteomes" id="UP001652628"/>
    </source>
</evidence>
<dbReference type="RefSeq" id="XP_016941855.3">
    <property type="nucleotide sequence ID" value="XM_017086366.4"/>
</dbReference>
<feature type="domain" description="Roadblock/LAMTOR2" evidence="2">
    <location>
        <begin position="15"/>
        <end position="103"/>
    </location>
</feature>
<keyword evidence="3" id="KW-1185">Reference proteome</keyword>
<dbReference type="Gene3D" id="3.30.450.30">
    <property type="entry name" value="Dynein light chain 2a, cytoplasmic"/>
    <property type="match status" value="1"/>
</dbReference>
<reference evidence="4" key="1">
    <citation type="submission" date="2025-08" db="UniProtKB">
        <authorList>
            <consortium name="RefSeq"/>
        </authorList>
    </citation>
    <scope>IDENTIFICATION</scope>
</reference>
<gene>
    <name evidence="4" type="primary">LOC108018781</name>
</gene>
<organism evidence="3 4">
    <name type="scientific">Drosophila suzukii</name>
    <name type="common">Spotted-wing drosophila fruit fly</name>
    <dbReference type="NCBI Taxonomy" id="28584"/>
    <lineage>
        <taxon>Eukaryota</taxon>
        <taxon>Metazoa</taxon>
        <taxon>Ecdysozoa</taxon>
        <taxon>Arthropoda</taxon>
        <taxon>Hexapoda</taxon>
        <taxon>Insecta</taxon>
        <taxon>Pterygota</taxon>
        <taxon>Neoptera</taxon>
        <taxon>Endopterygota</taxon>
        <taxon>Diptera</taxon>
        <taxon>Brachycera</taxon>
        <taxon>Muscomorpha</taxon>
        <taxon>Ephydroidea</taxon>
        <taxon>Drosophilidae</taxon>
        <taxon>Drosophila</taxon>
        <taxon>Sophophora</taxon>
    </lineage>
</organism>
<dbReference type="InterPro" id="IPR004942">
    <property type="entry name" value="Roadblock/LAMTOR2_dom"/>
</dbReference>
<evidence type="ECO:0000313" key="4">
    <source>
        <dbReference type="RefSeq" id="XP_016941855.3"/>
    </source>
</evidence>
<dbReference type="Pfam" id="PF03259">
    <property type="entry name" value="Robl_LC7"/>
    <property type="match status" value="1"/>
</dbReference>
<dbReference type="GeneID" id="108018781"/>
<dbReference type="PANTHER" id="PTHR10779">
    <property type="entry name" value="DYNEIN LIGHT CHAIN ROADBLOCK"/>
    <property type="match status" value="1"/>
</dbReference>
<comment type="similarity">
    <text evidence="1">Belongs to the GAMAD family.</text>
</comment>
<evidence type="ECO:0000256" key="1">
    <source>
        <dbReference type="ARBA" id="ARBA00007191"/>
    </source>
</evidence>
<sequence>MEVAELDPKRTKSYVEEVFRKVKEKPGVEDILIMNHSGVPVKTSMDRQESLQYACLYDNLREKCQAFLSKLEPAQTLTFLRVRTKYHEVLITPDAKITVLVVQNAKDTFINMNASH</sequence>
<accession>A0AB39ZRV3</accession>
<name>A0AB39ZRV3_DROSZ</name>
<protein>
    <submittedName>
        <fullName evidence="4">Dynein light chain roadblock-type 1</fullName>
    </submittedName>
</protein>
<dbReference type="AlphaFoldDB" id="A0AB39ZRV3"/>